<evidence type="ECO:0000259" key="1">
    <source>
        <dbReference type="PROSITE" id="PS50887"/>
    </source>
</evidence>
<dbReference type="Pfam" id="PF00990">
    <property type="entry name" value="GGDEF"/>
    <property type="match status" value="1"/>
</dbReference>
<name>A0A840YF18_9PROT</name>
<dbReference type="PROSITE" id="PS50887">
    <property type="entry name" value="GGDEF"/>
    <property type="match status" value="1"/>
</dbReference>
<dbReference type="RefSeq" id="WP_184513528.1">
    <property type="nucleotide sequence ID" value="NZ_JACIJD010000002.1"/>
</dbReference>
<gene>
    <name evidence="2" type="ORF">FHS87_000498</name>
</gene>
<dbReference type="InterPro" id="IPR000160">
    <property type="entry name" value="GGDEF_dom"/>
</dbReference>
<protein>
    <submittedName>
        <fullName evidence="2">Diguanylate cyclase (GGDEF)-like protein</fullName>
    </submittedName>
</protein>
<keyword evidence="3" id="KW-1185">Reference proteome</keyword>
<dbReference type="AlphaFoldDB" id="A0A840YF18"/>
<evidence type="ECO:0000313" key="3">
    <source>
        <dbReference type="Proteomes" id="UP000580654"/>
    </source>
</evidence>
<sequence>MLSLDADHCKRANDTWGHQIGEAVLRLVAKYLDAQMRPSDLTAR</sequence>
<dbReference type="InterPro" id="IPR043128">
    <property type="entry name" value="Rev_trsase/Diguanyl_cyclase"/>
</dbReference>
<proteinExistence type="predicted"/>
<reference evidence="2 3" key="1">
    <citation type="submission" date="2020-08" db="EMBL/GenBank/DDBJ databases">
        <title>Genomic Encyclopedia of Type Strains, Phase IV (KMG-IV): sequencing the most valuable type-strain genomes for metagenomic binning, comparative biology and taxonomic classification.</title>
        <authorList>
            <person name="Goeker M."/>
        </authorList>
    </citation>
    <scope>NUCLEOTIDE SEQUENCE [LARGE SCALE GENOMIC DNA]</scope>
    <source>
        <strain evidence="2 3">DSM 25622</strain>
    </source>
</reference>
<dbReference type="InterPro" id="IPR029787">
    <property type="entry name" value="Nucleotide_cyclase"/>
</dbReference>
<evidence type="ECO:0000313" key="2">
    <source>
        <dbReference type="EMBL" id="MBB5692483.1"/>
    </source>
</evidence>
<accession>A0A840YF18</accession>
<dbReference type="Proteomes" id="UP000580654">
    <property type="component" value="Unassembled WGS sequence"/>
</dbReference>
<dbReference type="SUPFAM" id="SSF55073">
    <property type="entry name" value="Nucleotide cyclase"/>
    <property type="match status" value="1"/>
</dbReference>
<dbReference type="EMBL" id="JACIJD010000002">
    <property type="protein sequence ID" value="MBB5692483.1"/>
    <property type="molecule type" value="Genomic_DNA"/>
</dbReference>
<dbReference type="Gene3D" id="3.30.70.270">
    <property type="match status" value="1"/>
</dbReference>
<feature type="domain" description="GGDEF" evidence="1">
    <location>
        <begin position="1"/>
        <end position="44"/>
    </location>
</feature>
<comment type="caution">
    <text evidence="2">The sequence shown here is derived from an EMBL/GenBank/DDBJ whole genome shotgun (WGS) entry which is preliminary data.</text>
</comment>
<organism evidence="2 3">
    <name type="scientific">Muricoccus pecuniae</name>
    <dbReference type="NCBI Taxonomy" id="693023"/>
    <lineage>
        <taxon>Bacteria</taxon>
        <taxon>Pseudomonadati</taxon>
        <taxon>Pseudomonadota</taxon>
        <taxon>Alphaproteobacteria</taxon>
        <taxon>Acetobacterales</taxon>
        <taxon>Roseomonadaceae</taxon>
        <taxon>Muricoccus</taxon>
    </lineage>
</organism>
<dbReference type="NCBIfam" id="TIGR00254">
    <property type="entry name" value="GGDEF"/>
    <property type="match status" value="1"/>
</dbReference>